<comment type="caution">
    <text evidence="3">The sequence shown here is derived from an EMBL/GenBank/DDBJ whole genome shotgun (WGS) entry which is preliminary data.</text>
</comment>
<evidence type="ECO:0000256" key="1">
    <source>
        <dbReference type="SAM" id="Phobius"/>
    </source>
</evidence>
<keyword evidence="1" id="KW-0472">Membrane</keyword>
<accession>A0ABW8RHW8</accession>
<keyword evidence="1" id="KW-0812">Transmembrane</keyword>
<organism evidence="3 4">
    <name type="scientific">Bacillus salipaludis</name>
    <dbReference type="NCBI Taxonomy" id="2547811"/>
    <lineage>
        <taxon>Bacteria</taxon>
        <taxon>Bacillati</taxon>
        <taxon>Bacillota</taxon>
        <taxon>Bacilli</taxon>
        <taxon>Bacillales</taxon>
        <taxon>Bacillaceae</taxon>
        <taxon>Bacillus</taxon>
    </lineage>
</organism>
<keyword evidence="1" id="KW-1133">Transmembrane helix</keyword>
<sequence length="398" mass="46024">MSWKKYSVEERKIPAISGFTIILIIVSLYIESKLVFFLAVFFLTVAICNQLYLKKVGDQLFYENTYERNRFFINDHGQWTLRFRNEGFPILRAELRVYFDQFVLPEGEKLESNLSMNEISLPFTIYTKQTKQITIPFSAKRRGIAKIRKLEFHVPSLLGFGETVLETPQFLKQQAVVYPEPIPVKGITEQLSILQGENVVPYSVYEDRLGTVGTRDYTPSDSFNRIHWKASARKQTLQTKMYENISEKGCNIALNVSDGHSITGYLEKLISSLTEFAYFAFSKQIPYSLCINVRSAGTTPFLYLPKGEGKEHLQKVLETLASISTQNTCLSYDYMLSFYHRHLAAQPYFIHAGIRTKDTNRMLQNISNKGSKLFEIKMEQGYGYFMKMEICQERRTGQ</sequence>
<proteinExistence type="predicted"/>
<gene>
    <name evidence="3" type="ORF">ACJEBI_12130</name>
</gene>
<dbReference type="InterPro" id="IPR002881">
    <property type="entry name" value="DUF58"/>
</dbReference>
<protein>
    <submittedName>
        <fullName evidence="3">DUF58 domain-containing protein</fullName>
    </submittedName>
</protein>
<keyword evidence="4" id="KW-1185">Reference proteome</keyword>
<evidence type="ECO:0000313" key="4">
    <source>
        <dbReference type="Proteomes" id="UP001623041"/>
    </source>
</evidence>
<dbReference type="Pfam" id="PF01882">
    <property type="entry name" value="DUF58"/>
    <property type="match status" value="1"/>
</dbReference>
<evidence type="ECO:0000313" key="3">
    <source>
        <dbReference type="EMBL" id="MFK9092227.1"/>
    </source>
</evidence>
<dbReference type="Proteomes" id="UP001623041">
    <property type="component" value="Unassembled WGS sequence"/>
</dbReference>
<dbReference type="EMBL" id="JBJHQH010000008">
    <property type="protein sequence ID" value="MFK9092227.1"/>
    <property type="molecule type" value="Genomic_DNA"/>
</dbReference>
<dbReference type="PANTHER" id="PTHR34351">
    <property type="entry name" value="SLR1927 PROTEIN-RELATED"/>
    <property type="match status" value="1"/>
</dbReference>
<reference evidence="3 4" key="1">
    <citation type="submission" date="2024-11" db="EMBL/GenBank/DDBJ databases">
        <authorList>
            <person name="Lucas J.A."/>
        </authorList>
    </citation>
    <scope>NUCLEOTIDE SEQUENCE [LARGE SCALE GENOMIC DNA]</scope>
    <source>
        <strain evidence="3 4">Z 5.4</strain>
    </source>
</reference>
<feature type="transmembrane region" description="Helical" evidence="1">
    <location>
        <begin position="12"/>
        <end position="30"/>
    </location>
</feature>
<feature type="transmembrane region" description="Helical" evidence="1">
    <location>
        <begin position="36"/>
        <end position="53"/>
    </location>
</feature>
<name>A0ABW8RHW8_9BACI</name>
<dbReference type="PANTHER" id="PTHR34351:SF2">
    <property type="entry name" value="DUF58 DOMAIN-CONTAINING PROTEIN"/>
    <property type="match status" value="1"/>
</dbReference>
<dbReference type="RefSeq" id="WP_406580839.1">
    <property type="nucleotide sequence ID" value="NZ_JBJHQH010000008.1"/>
</dbReference>
<evidence type="ECO:0000259" key="2">
    <source>
        <dbReference type="Pfam" id="PF01882"/>
    </source>
</evidence>
<feature type="domain" description="DUF58" evidence="2">
    <location>
        <begin position="214"/>
        <end position="326"/>
    </location>
</feature>